<comment type="function">
    <text evidence="7">Involved in DNA repair and RecF pathway recombination.</text>
</comment>
<evidence type="ECO:0000256" key="6">
    <source>
        <dbReference type="ARBA" id="ARBA00033409"/>
    </source>
</evidence>
<dbReference type="SUPFAM" id="SSF57863">
    <property type="entry name" value="ArfGap/RecO-like zinc finger"/>
    <property type="match status" value="1"/>
</dbReference>
<accession>A0ABU7GYG5</accession>
<dbReference type="SUPFAM" id="SSF50249">
    <property type="entry name" value="Nucleic acid-binding proteins"/>
    <property type="match status" value="1"/>
</dbReference>
<evidence type="ECO:0000313" key="9">
    <source>
        <dbReference type="EMBL" id="MEE1884005.1"/>
    </source>
</evidence>
<dbReference type="PANTHER" id="PTHR33991">
    <property type="entry name" value="DNA REPAIR PROTEIN RECO"/>
    <property type="match status" value="1"/>
</dbReference>
<evidence type="ECO:0000259" key="8">
    <source>
        <dbReference type="Pfam" id="PF11967"/>
    </source>
</evidence>
<reference evidence="9 10" key="1">
    <citation type="submission" date="2024-01" db="EMBL/GenBank/DDBJ databases">
        <title>Pedobacter sp. nov., isolated from oil-contaminated soil.</title>
        <authorList>
            <person name="Le N.T.T."/>
        </authorList>
    </citation>
    <scope>NUCLEOTIDE SEQUENCE [LARGE SCALE GENOMIC DNA]</scope>
    <source>
        <strain evidence="9 10">VNH31</strain>
    </source>
</reference>
<dbReference type="PANTHER" id="PTHR33991:SF1">
    <property type="entry name" value="DNA REPAIR PROTEIN RECO"/>
    <property type="match status" value="1"/>
</dbReference>
<proteinExistence type="inferred from homology"/>
<evidence type="ECO:0000256" key="7">
    <source>
        <dbReference type="HAMAP-Rule" id="MF_00201"/>
    </source>
</evidence>
<evidence type="ECO:0000256" key="2">
    <source>
        <dbReference type="ARBA" id="ARBA00021310"/>
    </source>
</evidence>
<keyword evidence="5 7" id="KW-0234">DNA repair</keyword>
<dbReference type="Pfam" id="PF11967">
    <property type="entry name" value="RecO_N"/>
    <property type="match status" value="1"/>
</dbReference>
<dbReference type="HAMAP" id="MF_00201">
    <property type="entry name" value="RecO"/>
    <property type="match status" value="1"/>
</dbReference>
<evidence type="ECO:0000256" key="4">
    <source>
        <dbReference type="ARBA" id="ARBA00023172"/>
    </source>
</evidence>
<feature type="domain" description="DNA replication/recombination mediator RecO N-terminal" evidence="8">
    <location>
        <begin position="1"/>
        <end position="76"/>
    </location>
</feature>
<dbReference type="Gene3D" id="2.40.50.140">
    <property type="entry name" value="Nucleic acid-binding proteins"/>
    <property type="match status" value="1"/>
</dbReference>
<dbReference type="InterPro" id="IPR037278">
    <property type="entry name" value="ARFGAP/RecO"/>
</dbReference>
<protein>
    <recommendedName>
        <fullName evidence="2 7">DNA repair protein RecO</fullName>
    </recommendedName>
    <alternativeName>
        <fullName evidence="6 7">Recombination protein O</fullName>
    </alternativeName>
</protein>
<dbReference type="Pfam" id="PF02565">
    <property type="entry name" value="RecO_C"/>
    <property type="match status" value="1"/>
</dbReference>
<organism evidence="9 10">
    <name type="scientific">Pedobacter flavus</name>
    <dbReference type="NCBI Taxonomy" id="3113906"/>
    <lineage>
        <taxon>Bacteria</taxon>
        <taxon>Pseudomonadati</taxon>
        <taxon>Bacteroidota</taxon>
        <taxon>Sphingobacteriia</taxon>
        <taxon>Sphingobacteriales</taxon>
        <taxon>Sphingobacteriaceae</taxon>
        <taxon>Pedobacter</taxon>
    </lineage>
</organism>
<dbReference type="EMBL" id="JAZDQU010000001">
    <property type="protein sequence ID" value="MEE1884005.1"/>
    <property type="molecule type" value="Genomic_DNA"/>
</dbReference>
<name>A0ABU7GYG5_9SPHI</name>
<dbReference type="NCBIfam" id="TIGR00613">
    <property type="entry name" value="reco"/>
    <property type="match status" value="1"/>
</dbReference>
<dbReference type="InterPro" id="IPR042242">
    <property type="entry name" value="RecO_C"/>
</dbReference>
<evidence type="ECO:0000256" key="1">
    <source>
        <dbReference type="ARBA" id="ARBA00007452"/>
    </source>
</evidence>
<keyword evidence="4 7" id="KW-0233">DNA recombination</keyword>
<dbReference type="InterPro" id="IPR003717">
    <property type="entry name" value="RecO"/>
</dbReference>
<dbReference type="Gene3D" id="1.20.1440.120">
    <property type="entry name" value="Recombination protein O, C-terminal domain"/>
    <property type="match status" value="1"/>
</dbReference>
<sequence length="241" mass="27824">MLHKIRGIVLKTTAYSESSVVAQIFTDKFGLQSYLIQGVKKPKSKIKMNMLQPLHLLEMVAPFKPNSALQKLTEARPGPAFSSIPYDIIKSTMAIFINEVLYKSIRQQTSEEQLFEFLQNAILWLDEDEKINNNFHLALLLKLTRYLGFAPNTNCRPDQAFFDLQEGEFKTLNPGHQYFLKRDEADMFSALYETGFENLTKIKITNLQRRALLEKILIYYKLHTASFGDIQSHSILEEILI</sequence>
<evidence type="ECO:0000256" key="3">
    <source>
        <dbReference type="ARBA" id="ARBA00022763"/>
    </source>
</evidence>
<evidence type="ECO:0000256" key="5">
    <source>
        <dbReference type="ARBA" id="ARBA00023204"/>
    </source>
</evidence>
<comment type="caution">
    <text evidence="9">The sequence shown here is derived from an EMBL/GenBank/DDBJ whole genome shotgun (WGS) entry which is preliminary data.</text>
</comment>
<dbReference type="Proteomes" id="UP001337681">
    <property type="component" value="Unassembled WGS sequence"/>
</dbReference>
<evidence type="ECO:0000313" key="10">
    <source>
        <dbReference type="Proteomes" id="UP001337681"/>
    </source>
</evidence>
<keyword evidence="10" id="KW-1185">Reference proteome</keyword>
<comment type="similarity">
    <text evidence="1 7">Belongs to the RecO family.</text>
</comment>
<keyword evidence="3 7" id="KW-0227">DNA damage</keyword>
<dbReference type="InterPro" id="IPR012340">
    <property type="entry name" value="NA-bd_OB-fold"/>
</dbReference>
<gene>
    <name evidence="7 9" type="primary">recO</name>
    <name evidence="9" type="ORF">VRU49_01110</name>
</gene>
<dbReference type="RefSeq" id="WP_330144927.1">
    <property type="nucleotide sequence ID" value="NZ_JAZDQU010000001.1"/>
</dbReference>
<dbReference type="InterPro" id="IPR022572">
    <property type="entry name" value="DNA_rep/recomb_RecO_N"/>
</dbReference>